<gene>
    <name evidence="1" type="ORF">E5331_04245</name>
</gene>
<evidence type="ECO:0000313" key="1">
    <source>
        <dbReference type="EMBL" id="TGY80006.1"/>
    </source>
</evidence>
<sequence>MTQDIKGQVIRTKRPNKPIRLPRKFKKDIIKTSGRESYWKIIGLMYMQVMMGGTQYLKIRKVNE</sequence>
<evidence type="ECO:0000313" key="2">
    <source>
        <dbReference type="Proteomes" id="UP000306319"/>
    </source>
</evidence>
<accession>A0AC61RJH8</accession>
<proteinExistence type="predicted"/>
<name>A0AC61RJH8_9BACT</name>
<dbReference type="Proteomes" id="UP000306319">
    <property type="component" value="Unassembled WGS sequence"/>
</dbReference>
<protein>
    <submittedName>
        <fullName evidence="1">Uncharacterized protein</fullName>
    </submittedName>
</protein>
<dbReference type="EMBL" id="SRYB01000004">
    <property type="protein sequence ID" value="TGY80006.1"/>
    <property type="molecule type" value="Genomic_DNA"/>
</dbReference>
<organism evidence="1 2">
    <name type="scientific">Lepagella muris</name>
    <dbReference type="NCBI Taxonomy" id="3032870"/>
    <lineage>
        <taxon>Bacteria</taxon>
        <taxon>Pseudomonadati</taxon>
        <taxon>Bacteroidota</taxon>
        <taxon>Bacteroidia</taxon>
        <taxon>Bacteroidales</taxon>
        <taxon>Muribaculaceae</taxon>
        <taxon>Lepagella</taxon>
    </lineage>
</organism>
<keyword evidence="2" id="KW-1185">Reference proteome</keyword>
<comment type="caution">
    <text evidence="1">The sequence shown here is derived from an EMBL/GenBank/DDBJ whole genome shotgun (WGS) entry which is preliminary data.</text>
</comment>
<reference evidence="1" key="1">
    <citation type="submission" date="2019-04" db="EMBL/GenBank/DDBJ databases">
        <title>Microbes associate with the intestines of laboratory mice.</title>
        <authorList>
            <person name="Navarre W."/>
            <person name="Wong E."/>
            <person name="Huang K."/>
            <person name="Tropini C."/>
            <person name="Ng K."/>
            <person name="Yu B."/>
        </authorList>
    </citation>
    <scope>NUCLEOTIDE SEQUENCE</scope>
    <source>
        <strain evidence="1">NM04_E33</strain>
    </source>
</reference>